<name>A0AAD2LPB0_CAMJU</name>
<gene>
    <name evidence="1" type="ORF">DVI03_08840</name>
</gene>
<comment type="caution">
    <text evidence="1">The sequence shown here is derived from an EMBL/GenBank/DDBJ whole genome shotgun (WGS) entry which is preliminary data.</text>
</comment>
<dbReference type="Proteomes" id="UP000343544">
    <property type="component" value="Unassembled WGS sequence"/>
</dbReference>
<protein>
    <submittedName>
        <fullName evidence="1">Methylated-DNA--[protein]-cysteine S-methyltransferase</fullName>
    </submittedName>
</protein>
<evidence type="ECO:0000313" key="1">
    <source>
        <dbReference type="EMBL" id="EAL7595682.1"/>
    </source>
</evidence>
<reference evidence="1 2" key="1">
    <citation type="submission" date="2018-07" db="EMBL/GenBank/DDBJ databases">
        <authorList>
            <consortium name="PulseNet: The National Subtyping Network for Foodborne Disease Surveillance"/>
            <person name="Tarr C.L."/>
            <person name="Trees E."/>
            <person name="Katz L.S."/>
            <person name="Carleton-Romer H.A."/>
            <person name="Stroika S."/>
            <person name="Kucerova Z."/>
            <person name="Roache K.F."/>
            <person name="Sabol A.L."/>
            <person name="Besser J."/>
            <person name="Gerner-Smidt P."/>
        </authorList>
    </citation>
    <scope>NUCLEOTIDE SEQUENCE [LARGE SCALE GENOMIC DNA]</scope>
    <source>
        <strain evidence="1 2">PNUSAC005307</strain>
    </source>
</reference>
<accession>A0AAD2LPB0</accession>
<feature type="non-terminal residue" evidence="1">
    <location>
        <position position="29"/>
    </location>
</feature>
<proteinExistence type="predicted"/>
<dbReference type="EMBL" id="AACQYW010000037">
    <property type="protein sequence ID" value="EAL7595682.1"/>
    <property type="molecule type" value="Genomic_DNA"/>
</dbReference>
<evidence type="ECO:0000313" key="2">
    <source>
        <dbReference type="Proteomes" id="UP000343544"/>
    </source>
</evidence>
<sequence>MFKVYYKIPLCYLSLHSDGKFLTGVDFCD</sequence>
<organism evidence="1 2">
    <name type="scientific">Campylobacter jejuni</name>
    <dbReference type="NCBI Taxonomy" id="197"/>
    <lineage>
        <taxon>Bacteria</taxon>
        <taxon>Pseudomonadati</taxon>
        <taxon>Campylobacterota</taxon>
        <taxon>Epsilonproteobacteria</taxon>
        <taxon>Campylobacterales</taxon>
        <taxon>Campylobacteraceae</taxon>
        <taxon>Campylobacter</taxon>
    </lineage>
</organism>
<dbReference type="AlphaFoldDB" id="A0AAD2LPB0"/>